<name>A0AAE3U4G3_9HYPH</name>
<sequence length="47" mass="5224">MTSLGTSTIYRRMAAGTFPRPRVLSEACVRWTETSISAWMYSLPVAA</sequence>
<evidence type="ECO:0000313" key="2">
    <source>
        <dbReference type="Proteomes" id="UP001161580"/>
    </source>
</evidence>
<gene>
    <name evidence="1" type="ORF">MRS75_14970</name>
</gene>
<evidence type="ECO:0000313" key="1">
    <source>
        <dbReference type="EMBL" id="MDI7923383.1"/>
    </source>
</evidence>
<organism evidence="1 2">
    <name type="scientific">Ferirhizobium litorale</name>
    <dbReference type="NCBI Taxonomy" id="2927786"/>
    <lineage>
        <taxon>Bacteria</taxon>
        <taxon>Pseudomonadati</taxon>
        <taxon>Pseudomonadota</taxon>
        <taxon>Alphaproteobacteria</taxon>
        <taxon>Hyphomicrobiales</taxon>
        <taxon>Rhizobiaceae</taxon>
        <taxon>Ferirhizobium</taxon>
    </lineage>
</organism>
<dbReference type="Pfam" id="PF05930">
    <property type="entry name" value="Phage_AlpA"/>
    <property type="match status" value="1"/>
</dbReference>
<dbReference type="AlphaFoldDB" id="A0AAE3U4G3"/>
<dbReference type="InterPro" id="IPR010260">
    <property type="entry name" value="AlpA"/>
</dbReference>
<keyword evidence="2" id="KW-1185">Reference proteome</keyword>
<proteinExistence type="predicted"/>
<dbReference type="Proteomes" id="UP001161580">
    <property type="component" value="Unassembled WGS sequence"/>
</dbReference>
<protein>
    <submittedName>
        <fullName evidence="1">AlpA family phage regulatory protein</fullName>
    </submittedName>
</protein>
<comment type="caution">
    <text evidence="1">The sequence shown here is derived from an EMBL/GenBank/DDBJ whole genome shotgun (WGS) entry which is preliminary data.</text>
</comment>
<accession>A0AAE3U4G3</accession>
<reference evidence="1" key="1">
    <citation type="submission" date="2022-03" db="EMBL/GenBank/DDBJ databases">
        <title>Fererhizobium litorale gen. nov., sp. nov., isolated from sandy sediments of the Sea of Japan seashore.</title>
        <authorList>
            <person name="Romanenko L."/>
            <person name="Kurilenko V."/>
            <person name="Otstavnykh N."/>
            <person name="Svetashev V."/>
            <person name="Tekutyeva L."/>
            <person name="Isaeva M."/>
            <person name="Mikhailov V."/>
        </authorList>
    </citation>
    <scope>NUCLEOTIDE SEQUENCE</scope>
    <source>
        <strain evidence="1">KMM 9576</strain>
    </source>
</reference>
<dbReference type="EMBL" id="JALDYZ010000008">
    <property type="protein sequence ID" value="MDI7923383.1"/>
    <property type="molecule type" value="Genomic_DNA"/>
</dbReference>
<dbReference type="Gene3D" id="1.10.238.160">
    <property type="match status" value="1"/>
</dbReference>